<accession>A0ABQ2DAG1</accession>
<keyword evidence="1" id="KW-0808">Transferase</keyword>
<sequence length="305" mass="32818">MVTLHVVGNVNIDVILGPQAPWPTPGTEVQVSHRDMRAGGSAGNTALALQALQAPVRMVASCGQDALGQWLRQEFGLLSRTWASSPAPTALTVGITHPDGERTFFSHLGHLGTFNLEQALDGLDSVLPGDTVLLSGAYQTPLLQAEQLHLIQWLKARGAHIAIDPGWPPEGFTPFLREQALQWFSLCNDILINEIEAMQLAETPNLPEAMRLLSEQLPGSTLVVKCGSQGVKARFSHQDYTVPAPQVQVIDTVGAGDTFNAAYLLARSQGDPLLSCLEQGVECASAAISTYPRVYQARGRQKTVL</sequence>
<dbReference type="InterPro" id="IPR029056">
    <property type="entry name" value="Ribokinase-like"/>
</dbReference>
<reference evidence="5" key="1">
    <citation type="journal article" date="2019" name="Int. J. Syst. Evol. Microbiol.">
        <title>The Global Catalogue of Microorganisms (GCM) 10K type strain sequencing project: providing services to taxonomists for standard genome sequencing and annotation.</title>
        <authorList>
            <consortium name="The Broad Institute Genomics Platform"/>
            <consortium name="The Broad Institute Genome Sequencing Center for Infectious Disease"/>
            <person name="Wu L."/>
            <person name="Ma J."/>
        </authorList>
    </citation>
    <scope>NUCLEOTIDE SEQUENCE [LARGE SCALE GENOMIC DNA]</scope>
    <source>
        <strain evidence="5">JCM 14370</strain>
    </source>
</reference>
<dbReference type="Gene3D" id="3.40.1190.20">
    <property type="match status" value="1"/>
</dbReference>
<dbReference type="PANTHER" id="PTHR10584:SF166">
    <property type="entry name" value="RIBOKINASE"/>
    <property type="match status" value="1"/>
</dbReference>
<evidence type="ECO:0000313" key="5">
    <source>
        <dbReference type="Proteomes" id="UP000632222"/>
    </source>
</evidence>
<dbReference type="EMBL" id="BMOD01000023">
    <property type="protein sequence ID" value="GGJ51422.1"/>
    <property type="molecule type" value="Genomic_DNA"/>
</dbReference>
<evidence type="ECO:0000313" key="4">
    <source>
        <dbReference type="EMBL" id="GGJ51422.1"/>
    </source>
</evidence>
<keyword evidence="2 4" id="KW-0418">Kinase</keyword>
<comment type="caution">
    <text evidence="4">The sequence shown here is derived from an EMBL/GenBank/DDBJ whole genome shotgun (WGS) entry which is preliminary data.</text>
</comment>
<dbReference type="InterPro" id="IPR002173">
    <property type="entry name" value="Carboh/pur_kinase_PfkB_CS"/>
</dbReference>
<dbReference type="InterPro" id="IPR011611">
    <property type="entry name" value="PfkB_dom"/>
</dbReference>
<dbReference type="RefSeq" id="WP_189006391.1">
    <property type="nucleotide sequence ID" value="NZ_BMOD01000023.1"/>
</dbReference>
<dbReference type="GO" id="GO:0016301">
    <property type="term" value="F:kinase activity"/>
    <property type="evidence" value="ECO:0007669"/>
    <property type="project" value="UniProtKB-KW"/>
</dbReference>
<keyword evidence="5" id="KW-1185">Reference proteome</keyword>
<proteinExistence type="predicted"/>
<dbReference type="PANTHER" id="PTHR10584">
    <property type="entry name" value="SUGAR KINASE"/>
    <property type="match status" value="1"/>
</dbReference>
<dbReference type="Pfam" id="PF00294">
    <property type="entry name" value="PfkB"/>
    <property type="match status" value="1"/>
</dbReference>
<protein>
    <submittedName>
        <fullName evidence="4">Carbohydrate kinase</fullName>
    </submittedName>
</protein>
<name>A0ABQ2DAG1_9DEIO</name>
<organism evidence="4 5">
    <name type="scientific">Deinococcus roseus</name>
    <dbReference type="NCBI Taxonomy" id="392414"/>
    <lineage>
        <taxon>Bacteria</taxon>
        <taxon>Thermotogati</taxon>
        <taxon>Deinococcota</taxon>
        <taxon>Deinococci</taxon>
        <taxon>Deinococcales</taxon>
        <taxon>Deinococcaceae</taxon>
        <taxon>Deinococcus</taxon>
    </lineage>
</organism>
<dbReference type="Proteomes" id="UP000632222">
    <property type="component" value="Unassembled WGS sequence"/>
</dbReference>
<evidence type="ECO:0000256" key="2">
    <source>
        <dbReference type="ARBA" id="ARBA00022777"/>
    </source>
</evidence>
<evidence type="ECO:0000256" key="1">
    <source>
        <dbReference type="ARBA" id="ARBA00022679"/>
    </source>
</evidence>
<gene>
    <name evidence="4" type="ORF">GCM10008938_41770</name>
</gene>
<dbReference type="PROSITE" id="PS00584">
    <property type="entry name" value="PFKB_KINASES_2"/>
    <property type="match status" value="1"/>
</dbReference>
<evidence type="ECO:0000259" key="3">
    <source>
        <dbReference type="Pfam" id="PF00294"/>
    </source>
</evidence>
<dbReference type="SUPFAM" id="SSF53613">
    <property type="entry name" value="Ribokinase-like"/>
    <property type="match status" value="1"/>
</dbReference>
<feature type="domain" description="Carbohydrate kinase PfkB" evidence="3">
    <location>
        <begin position="4"/>
        <end position="290"/>
    </location>
</feature>